<dbReference type="AlphaFoldDB" id="V6HL58"/>
<evidence type="ECO:0000313" key="2">
    <source>
        <dbReference type="Proteomes" id="UP000018719"/>
    </source>
</evidence>
<protein>
    <submittedName>
        <fullName evidence="1">Uncharacterized protein</fullName>
    </submittedName>
</protein>
<dbReference type="STRING" id="1049790.LEP1GSC047_4412"/>
<name>V6HL58_9LEPT</name>
<sequence>MVFFFGRKSKTFRYRGQKQKTEGRGQNIGEQSFHSLKKDFCIIVDSSSYPSISNL</sequence>
<dbReference type="Proteomes" id="UP000018719">
    <property type="component" value="Unassembled WGS sequence"/>
</dbReference>
<accession>V6HL58</accession>
<comment type="caution">
    <text evidence="1">The sequence shown here is derived from an EMBL/GenBank/DDBJ whole genome shotgun (WGS) entry which is preliminary data.</text>
</comment>
<proteinExistence type="predicted"/>
<gene>
    <name evidence="1" type="ORF">LEP1GSC047_4412</name>
</gene>
<reference evidence="1 2" key="1">
    <citation type="submission" date="2013-05" db="EMBL/GenBank/DDBJ databases">
        <authorList>
            <person name="Harkins D.M."/>
            <person name="Durkin A.S."/>
            <person name="Brinkac L.M."/>
            <person name="Haft D.H."/>
            <person name="Selengut J.D."/>
            <person name="Sanka R."/>
            <person name="DePew J."/>
            <person name="Purushe J."/>
            <person name="Hartskeerl R.A."/>
            <person name="Ahmed A."/>
            <person name="van der Linden H."/>
            <person name="Goris M.G.A."/>
            <person name="Vinetz J.M."/>
            <person name="Sutton G.G."/>
            <person name="Nierman W.C."/>
            <person name="Fouts D.E."/>
        </authorList>
    </citation>
    <scope>NUCLEOTIDE SEQUENCE [LARGE SCALE GENOMIC DNA]</scope>
    <source>
        <strain evidence="1 2">10</strain>
    </source>
</reference>
<dbReference type="EMBL" id="AHMM02000015">
    <property type="protein sequence ID" value="EQA37640.1"/>
    <property type="molecule type" value="Genomic_DNA"/>
</dbReference>
<organism evidence="1 2">
    <name type="scientific">Leptospira inadai serovar Lyme str. 10</name>
    <dbReference type="NCBI Taxonomy" id="1049790"/>
    <lineage>
        <taxon>Bacteria</taxon>
        <taxon>Pseudomonadati</taxon>
        <taxon>Spirochaetota</taxon>
        <taxon>Spirochaetia</taxon>
        <taxon>Leptospirales</taxon>
        <taxon>Leptospiraceae</taxon>
        <taxon>Leptospira</taxon>
    </lineage>
</organism>
<evidence type="ECO:0000313" key="1">
    <source>
        <dbReference type="EMBL" id="EQA37640.1"/>
    </source>
</evidence>